<keyword evidence="2" id="KW-0472">Membrane</keyword>
<evidence type="ECO:0000313" key="4">
    <source>
        <dbReference type="EMBL" id="CAC5391195.1"/>
    </source>
</evidence>
<feature type="transmembrane region" description="Helical" evidence="2">
    <location>
        <begin position="421"/>
        <end position="444"/>
    </location>
</feature>
<dbReference type="InterPro" id="IPR007110">
    <property type="entry name" value="Ig-like_dom"/>
</dbReference>
<dbReference type="OrthoDB" id="10532148at2759"/>
<evidence type="ECO:0000313" key="5">
    <source>
        <dbReference type="Proteomes" id="UP000507470"/>
    </source>
</evidence>
<dbReference type="EMBL" id="CACVKT020004668">
    <property type="protein sequence ID" value="CAC5391195.1"/>
    <property type="molecule type" value="Genomic_DNA"/>
</dbReference>
<evidence type="ECO:0000256" key="2">
    <source>
        <dbReference type="SAM" id="Phobius"/>
    </source>
</evidence>
<evidence type="ECO:0000256" key="1">
    <source>
        <dbReference type="SAM" id="MobiDB-lite"/>
    </source>
</evidence>
<reference evidence="4 5" key="1">
    <citation type="submission" date="2020-06" db="EMBL/GenBank/DDBJ databases">
        <authorList>
            <person name="Li R."/>
            <person name="Bekaert M."/>
        </authorList>
    </citation>
    <scope>NUCLEOTIDE SEQUENCE [LARGE SCALE GENOMIC DNA]</scope>
    <source>
        <strain evidence="5">wild</strain>
    </source>
</reference>
<keyword evidence="2" id="KW-0812">Transmembrane</keyword>
<protein>
    <recommendedName>
        <fullName evidence="3">Ig-like domain-containing protein</fullName>
    </recommendedName>
</protein>
<name>A0A6J8C496_MYTCO</name>
<evidence type="ECO:0000259" key="3">
    <source>
        <dbReference type="PROSITE" id="PS50835"/>
    </source>
</evidence>
<gene>
    <name evidence="4" type="ORF">MCOR_26219</name>
</gene>
<dbReference type="InterPro" id="IPR036179">
    <property type="entry name" value="Ig-like_dom_sf"/>
</dbReference>
<dbReference type="InterPro" id="IPR013783">
    <property type="entry name" value="Ig-like_fold"/>
</dbReference>
<feature type="domain" description="Ig-like" evidence="3">
    <location>
        <begin position="222"/>
        <end position="298"/>
    </location>
</feature>
<sequence length="475" mass="53444">MAIEELNDVDRNEELKKVSLINGKEKATVDSCGQKDISELIDVDRNEELKKASLINGKEKATVDSCGQKDISEHFKEDNNEELEKVNLTNCDANPPLNNCEKPKQEASKKESTGKGQTKRRINLTKNLSAKHLKLKDKQKKATNKGKTDTRSIHKQGFHKDVFNQDNAVTKSNNSHCGSYIPRKKLNQSSRLGMLLLAVLCIVNISEESSVTWRLRSLVYFGKTAILDCILNETSNICHNDTVIRRWSKDGDQSTRILTINENSSNKSKYEGEVNKECTVSSLIIKNFDQSDIGDYTCGFGLKEYSKELKLEGGNFRSYPAKENINGFLVCSHSNLRLDLKMRNIFPGPKCYSDIKNVGLKHKRVRTDISGVLYTTEDTVEFVLKDHSCSGTIRTFCLFEETKIEVFNRTYNCCPDSHSSLALKVSMSCLSVITFAVIMCFVYLCTRKKIGFMPDFFLRRNSSSGTALSGSSSSM</sequence>
<feature type="region of interest" description="Disordered" evidence="1">
    <location>
        <begin position="89"/>
        <end position="153"/>
    </location>
</feature>
<organism evidence="4 5">
    <name type="scientific">Mytilus coruscus</name>
    <name type="common">Sea mussel</name>
    <dbReference type="NCBI Taxonomy" id="42192"/>
    <lineage>
        <taxon>Eukaryota</taxon>
        <taxon>Metazoa</taxon>
        <taxon>Spiralia</taxon>
        <taxon>Lophotrochozoa</taxon>
        <taxon>Mollusca</taxon>
        <taxon>Bivalvia</taxon>
        <taxon>Autobranchia</taxon>
        <taxon>Pteriomorphia</taxon>
        <taxon>Mytilida</taxon>
        <taxon>Mytiloidea</taxon>
        <taxon>Mytilidae</taxon>
        <taxon>Mytilinae</taxon>
        <taxon>Mytilus</taxon>
    </lineage>
</organism>
<accession>A0A6J8C496</accession>
<dbReference type="PROSITE" id="PS50835">
    <property type="entry name" value="IG_LIKE"/>
    <property type="match status" value="1"/>
</dbReference>
<dbReference type="Proteomes" id="UP000507470">
    <property type="component" value="Unassembled WGS sequence"/>
</dbReference>
<feature type="compositionally biased region" description="Basic and acidic residues" evidence="1">
    <location>
        <begin position="101"/>
        <end position="113"/>
    </location>
</feature>
<dbReference type="Gene3D" id="2.60.40.10">
    <property type="entry name" value="Immunoglobulins"/>
    <property type="match status" value="1"/>
</dbReference>
<feature type="compositionally biased region" description="Basic residues" evidence="1">
    <location>
        <begin position="117"/>
        <end position="144"/>
    </location>
</feature>
<dbReference type="SUPFAM" id="SSF48726">
    <property type="entry name" value="Immunoglobulin"/>
    <property type="match status" value="1"/>
</dbReference>
<keyword evidence="5" id="KW-1185">Reference proteome</keyword>
<keyword evidence="2" id="KW-1133">Transmembrane helix</keyword>
<dbReference type="AlphaFoldDB" id="A0A6J8C496"/>
<proteinExistence type="predicted"/>